<sequence>MEQLTIKEDDREARLWEKWEEDRWMRQRSDGTGAEGSMDLSGGGARAEEGVVAEDLVRRACRSINGPPIGETGKGNANPCTPIDSWMITNKDTVERGRGKNKHFWTMDEDAALLESLHELYQSTKWRGDSGFKNGYTIQLETMMERKLPDCGLKASPHIESRIKTLKSKYFALSEMLSRNGFGWNDKQMMLICDKRVYNEWVKSHREANGLYGKPFLHYNTLKEIYGKERASGDNVRSSNEKEEIRGEDADQEDLDIDVDLHSNPGADVNVETQADGSRDYEVSFTQQPSSRRRKSRENSPSVSNWKRKVRNKVMEEMSKSFGSMAASMATMAQKIDGLINVWSNDKEVANMQAKLDNELTKIEGLTELQVFRVTNILATKHDLLRVFFSMSKERRRPYVFNLLEYGL</sequence>
<gene>
    <name evidence="3" type="ORF">TIFTF001_015390</name>
</gene>
<evidence type="ECO:0000259" key="2">
    <source>
        <dbReference type="Pfam" id="PF12776"/>
    </source>
</evidence>
<dbReference type="PANTHER" id="PTHR46250">
    <property type="entry name" value="MYB/SANT-LIKE DNA-BINDING DOMAIN PROTEIN-RELATED"/>
    <property type="match status" value="1"/>
</dbReference>
<keyword evidence="4" id="KW-1185">Reference proteome</keyword>
<dbReference type="Proteomes" id="UP001187192">
    <property type="component" value="Unassembled WGS sequence"/>
</dbReference>
<dbReference type="EMBL" id="BTGU01000022">
    <property type="protein sequence ID" value="GMN46214.1"/>
    <property type="molecule type" value="Genomic_DNA"/>
</dbReference>
<evidence type="ECO:0000313" key="3">
    <source>
        <dbReference type="EMBL" id="GMN46214.1"/>
    </source>
</evidence>
<evidence type="ECO:0000313" key="4">
    <source>
        <dbReference type="Proteomes" id="UP001187192"/>
    </source>
</evidence>
<evidence type="ECO:0000256" key="1">
    <source>
        <dbReference type="SAM" id="MobiDB-lite"/>
    </source>
</evidence>
<dbReference type="Pfam" id="PF12776">
    <property type="entry name" value="Myb_DNA-bind_3"/>
    <property type="match status" value="1"/>
</dbReference>
<reference evidence="3" key="1">
    <citation type="submission" date="2023-07" db="EMBL/GenBank/DDBJ databases">
        <title>draft genome sequence of fig (Ficus carica).</title>
        <authorList>
            <person name="Takahashi T."/>
            <person name="Nishimura K."/>
        </authorList>
    </citation>
    <scope>NUCLEOTIDE SEQUENCE</scope>
</reference>
<feature type="region of interest" description="Disordered" evidence="1">
    <location>
        <begin position="230"/>
        <end position="307"/>
    </location>
</feature>
<accession>A0AA87ZYK4</accession>
<dbReference type="PANTHER" id="PTHR46250:SF15">
    <property type="entry name" value="OS01G0523800 PROTEIN"/>
    <property type="match status" value="1"/>
</dbReference>
<feature type="region of interest" description="Disordered" evidence="1">
    <location>
        <begin position="24"/>
        <end position="45"/>
    </location>
</feature>
<comment type="caution">
    <text evidence="3">The sequence shown here is derived from an EMBL/GenBank/DDBJ whole genome shotgun (WGS) entry which is preliminary data.</text>
</comment>
<protein>
    <recommendedName>
        <fullName evidence="2">Myb/SANT-like domain-containing protein</fullName>
    </recommendedName>
</protein>
<feature type="domain" description="Myb/SANT-like" evidence="2">
    <location>
        <begin position="105"/>
        <end position="199"/>
    </location>
</feature>
<dbReference type="AlphaFoldDB" id="A0AA87ZYK4"/>
<dbReference type="InterPro" id="IPR024752">
    <property type="entry name" value="Myb/SANT-like_dom"/>
</dbReference>
<organism evidence="3 4">
    <name type="scientific">Ficus carica</name>
    <name type="common">Common fig</name>
    <dbReference type="NCBI Taxonomy" id="3494"/>
    <lineage>
        <taxon>Eukaryota</taxon>
        <taxon>Viridiplantae</taxon>
        <taxon>Streptophyta</taxon>
        <taxon>Embryophyta</taxon>
        <taxon>Tracheophyta</taxon>
        <taxon>Spermatophyta</taxon>
        <taxon>Magnoliopsida</taxon>
        <taxon>eudicotyledons</taxon>
        <taxon>Gunneridae</taxon>
        <taxon>Pentapetalae</taxon>
        <taxon>rosids</taxon>
        <taxon>fabids</taxon>
        <taxon>Rosales</taxon>
        <taxon>Moraceae</taxon>
        <taxon>Ficeae</taxon>
        <taxon>Ficus</taxon>
    </lineage>
</organism>
<name>A0AA87ZYK4_FICCA</name>
<feature type="compositionally biased region" description="Basic and acidic residues" evidence="1">
    <location>
        <begin position="239"/>
        <end position="249"/>
    </location>
</feature>
<proteinExistence type="predicted"/>